<dbReference type="GO" id="GO:0050118">
    <property type="term" value="F:N-acetyldiaminopimelate deacetylase activity"/>
    <property type="evidence" value="ECO:0007669"/>
    <property type="project" value="UniProtKB-ARBA"/>
</dbReference>
<feature type="binding site" evidence="2">
    <location>
        <position position="137"/>
    </location>
    <ligand>
        <name>Mn(2+)</name>
        <dbReference type="ChEBI" id="CHEBI:29035"/>
        <label>2</label>
    </ligand>
</feature>
<sequence>MTIADHIAGFKADLMQIRHRIHAHPELGLQEFVTAELVASALESLGIETHRGVGGTGVVGVLRSGNGTRSVGLRADMDGLPIQEAPNQLPYRSTVEGVSHACGHDGHTAILLGVARYLAETRHFDGVVNLIFQPAEEGRGGAVGMLEDGLFERFPCDTIYALHNLPAMAIGKVAICRGRSSAGGVFFDISVTGKGAHAASPHLGTNPILVGCQIVTALNTLVAQRITALEPAILSVTRFQADGGYNIIPAAVTMSGTIRAHSRAVLAQLQAEIDQTANAMADASGCTATSSFRLVFAPLFNDLDEVEIVADVAIGLFGRENVNPDKPVGMGSEDFAFMLEQCPGAHFFVGNGENSAPVHNDAYDFNDDAIVPAATIMAAIVERKLT</sequence>
<evidence type="ECO:0000256" key="1">
    <source>
        <dbReference type="ARBA" id="ARBA00022801"/>
    </source>
</evidence>
<comment type="caution">
    <text evidence="4">The sequence shown here is derived from an EMBL/GenBank/DDBJ whole genome shotgun (WGS) entry which is preliminary data.</text>
</comment>
<dbReference type="NCBIfam" id="TIGR01891">
    <property type="entry name" value="amidohydrolases"/>
    <property type="match status" value="1"/>
</dbReference>
<dbReference type="Pfam" id="PF07687">
    <property type="entry name" value="M20_dimer"/>
    <property type="match status" value="1"/>
</dbReference>
<protein>
    <submittedName>
        <fullName evidence="4">Amidohydrolase</fullName>
    </submittedName>
</protein>
<keyword evidence="5" id="KW-1185">Reference proteome</keyword>
<evidence type="ECO:0000313" key="5">
    <source>
        <dbReference type="Proteomes" id="UP000643405"/>
    </source>
</evidence>
<dbReference type="PANTHER" id="PTHR11014">
    <property type="entry name" value="PEPTIDASE M20 FAMILY MEMBER"/>
    <property type="match status" value="1"/>
</dbReference>
<dbReference type="Proteomes" id="UP000643405">
    <property type="component" value="Unassembled WGS sequence"/>
</dbReference>
<dbReference type="InterPro" id="IPR011650">
    <property type="entry name" value="Peptidase_M20_dimer"/>
</dbReference>
<accession>A0A8J6U0C3</accession>
<keyword evidence="2" id="KW-0464">Manganese</keyword>
<dbReference type="Gene3D" id="3.40.630.10">
    <property type="entry name" value="Zn peptidases"/>
    <property type="match status" value="1"/>
</dbReference>
<dbReference type="GO" id="GO:0046872">
    <property type="term" value="F:metal ion binding"/>
    <property type="evidence" value="ECO:0007669"/>
    <property type="project" value="UniProtKB-KW"/>
</dbReference>
<feature type="domain" description="Peptidase M20 dimerisation" evidence="3">
    <location>
        <begin position="183"/>
        <end position="279"/>
    </location>
</feature>
<evidence type="ECO:0000259" key="3">
    <source>
        <dbReference type="Pfam" id="PF07687"/>
    </source>
</evidence>
<dbReference type="EMBL" id="JACVVX010000013">
    <property type="protein sequence ID" value="MBD0417384.1"/>
    <property type="molecule type" value="Genomic_DNA"/>
</dbReference>
<feature type="binding site" evidence="2">
    <location>
        <position position="102"/>
    </location>
    <ligand>
        <name>Mn(2+)</name>
        <dbReference type="ChEBI" id="CHEBI:29035"/>
        <label>2</label>
    </ligand>
</feature>
<name>A0A8J6U0C3_9HYPH</name>
<dbReference type="AlphaFoldDB" id="A0A8J6U0C3"/>
<dbReference type="Pfam" id="PF01546">
    <property type="entry name" value="Peptidase_M20"/>
    <property type="match status" value="1"/>
</dbReference>
<feature type="binding site" evidence="2">
    <location>
        <position position="359"/>
    </location>
    <ligand>
        <name>Mn(2+)</name>
        <dbReference type="ChEBI" id="CHEBI:29035"/>
        <label>2</label>
    </ligand>
</feature>
<dbReference type="Gene3D" id="3.30.70.360">
    <property type="match status" value="1"/>
</dbReference>
<dbReference type="PANTHER" id="PTHR11014:SF63">
    <property type="entry name" value="METALLOPEPTIDASE, PUTATIVE (AFU_ORTHOLOGUE AFUA_6G09600)-RELATED"/>
    <property type="match status" value="1"/>
</dbReference>
<proteinExistence type="predicted"/>
<dbReference type="FunFam" id="3.30.70.360:FF:000001">
    <property type="entry name" value="N-acetyldiaminopimelate deacetylase"/>
    <property type="match status" value="1"/>
</dbReference>
<feature type="binding site" evidence="2">
    <location>
        <position position="163"/>
    </location>
    <ligand>
        <name>Mn(2+)</name>
        <dbReference type="ChEBI" id="CHEBI:29035"/>
        <label>2</label>
    </ligand>
</feature>
<reference evidence="4" key="1">
    <citation type="submission" date="2020-09" db="EMBL/GenBank/DDBJ databases">
        <title>Genome seq and assembly of Tianweitania sp.</title>
        <authorList>
            <person name="Chhetri G."/>
        </authorList>
    </citation>
    <scope>NUCLEOTIDE SEQUENCE</scope>
    <source>
        <strain evidence="4">Rool2</strain>
    </source>
</reference>
<evidence type="ECO:0000313" key="4">
    <source>
        <dbReference type="EMBL" id="MBD0417384.1"/>
    </source>
</evidence>
<organism evidence="4 5">
    <name type="scientific">Oryzicola mucosus</name>
    <dbReference type="NCBI Taxonomy" id="2767425"/>
    <lineage>
        <taxon>Bacteria</taxon>
        <taxon>Pseudomonadati</taxon>
        <taxon>Pseudomonadota</taxon>
        <taxon>Alphaproteobacteria</taxon>
        <taxon>Hyphomicrobiales</taxon>
        <taxon>Phyllobacteriaceae</taxon>
        <taxon>Oryzicola</taxon>
    </lineage>
</organism>
<dbReference type="SUPFAM" id="SSF55031">
    <property type="entry name" value="Bacterial exopeptidase dimerisation domain"/>
    <property type="match status" value="1"/>
</dbReference>
<dbReference type="InterPro" id="IPR002933">
    <property type="entry name" value="Peptidase_M20"/>
</dbReference>
<comment type="cofactor">
    <cofactor evidence="2">
        <name>Mn(2+)</name>
        <dbReference type="ChEBI" id="CHEBI:29035"/>
    </cofactor>
    <text evidence="2">The Mn(2+) ion enhances activity.</text>
</comment>
<dbReference type="PIRSF" id="PIRSF005962">
    <property type="entry name" value="Pept_M20D_amidohydro"/>
    <property type="match status" value="1"/>
</dbReference>
<keyword evidence="1" id="KW-0378">Hydrolase</keyword>
<dbReference type="SUPFAM" id="SSF53187">
    <property type="entry name" value="Zn-dependent exopeptidases"/>
    <property type="match status" value="1"/>
</dbReference>
<dbReference type="RefSeq" id="WP_188166826.1">
    <property type="nucleotide sequence ID" value="NZ_JACVVX010000013.1"/>
</dbReference>
<evidence type="ECO:0000256" key="2">
    <source>
        <dbReference type="PIRSR" id="PIRSR005962-1"/>
    </source>
</evidence>
<gene>
    <name evidence="4" type="ORF">ICI42_22335</name>
</gene>
<keyword evidence="2" id="KW-0479">Metal-binding</keyword>
<dbReference type="InterPro" id="IPR017439">
    <property type="entry name" value="Amidohydrolase"/>
</dbReference>
<dbReference type="GO" id="GO:0019877">
    <property type="term" value="P:diaminopimelate biosynthetic process"/>
    <property type="evidence" value="ECO:0007669"/>
    <property type="project" value="UniProtKB-ARBA"/>
</dbReference>
<dbReference type="InterPro" id="IPR036264">
    <property type="entry name" value="Bact_exopeptidase_dim_dom"/>
</dbReference>
<feature type="binding site" evidence="2">
    <location>
        <position position="104"/>
    </location>
    <ligand>
        <name>Mn(2+)</name>
        <dbReference type="ChEBI" id="CHEBI:29035"/>
        <label>2</label>
    </ligand>
</feature>